<dbReference type="InterPro" id="IPR025635">
    <property type="entry name" value="DUF4293"/>
</dbReference>
<keyword evidence="1" id="KW-0812">Transmembrane</keyword>
<evidence type="ECO:0000256" key="1">
    <source>
        <dbReference type="SAM" id="Phobius"/>
    </source>
</evidence>
<keyword evidence="2" id="KW-0732">Signal</keyword>
<feature type="transmembrane region" description="Helical" evidence="1">
    <location>
        <begin position="120"/>
        <end position="143"/>
    </location>
</feature>
<evidence type="ECO:0000313" key="4">
    <source>
        <dbReference type="Proteomes" id="UP001354989"/>
    </source>
</evidence>
<feature type="signal peptide" evidence="2">
    <location>
        <begin position="1"/>
        <end position="27"/>
    </location>
</feature>
<keyword evidence="4" id="KW-1185">Reference proteome</keyword>
<protein>
    <submittedName>
        <fullName evidence="3">Membrane protein</fullName>
    </submittedName>
</protein>
<feature type="transmembrane region" description="Helical" evidence="1">
    <location>
        <begin position="90"/>
        <end position="108"/>
    </location>
</feature>
<keyword evidence="1" id="KW-1133">Transmembrane helix</keyword>
<organism evidence="3 4">
    <name type="scientific">Persicobacter psychrovividus</name>
    <dbReference type="NCBI Taxonomy" id="387638"/>
    <lineage>
        <taxon>Bacteria</taxon>
        <taxon>Pseudomonadati</taxon>
        <taxon>Bacteroidota</taxon>
        <taxon>Cytophagia</taxon>
        <taxon>Cytophagales</taxon>
        <taxon>Persicobacteraceae</taxon>
        <taxon>Persicobacter</taxon>
    </lineage>
</organism>
<dbReference type="PROSITE" id="PS51257">
    <property type="entry name" value="PROKAR_LIPOPROTEIN"/>
    <property type="match status" value="1"/>
</dbReference>
<sequence>MIQRIQTVFLFLVSALLVAACFFPVWAFDAAGGEVHQLFLLGYNHISASGEIVKEAMPYAALGMLAFAAATISLISIFQFKNRMKQLKLGYINAFLMIGIMAGSLYLVKYNLVELAGGKGNYSVGFFLVVGAIVANMVAGKFIRKDEELVRSMDRMR</sequence>
<feature type="chain" id="PRO_5045315604" evidence="2">
    <location>
        <begin position="28"/>
        <end position="157"/>
    </location>
</feature>
<feature type="transmembrane region" description="Helical" evidence="1">
    <location>
        <begin position="59"/>
        <end position="78"/>
    </location>
</feature>
<name>A0ABN6L949_9BACT</name>
<dbReference type="Pfam" id="PF14126">
    <property type="entry name" value="DUF4293"/>
    <property type="match status" value="1"/>
</dbReference>
<reference evidence="3 4" key="1">
    <citation type="submission" date="2021-12" db="EMBL/GenBank/DDBJ databases">
        <title>Genome sequencing of bacteria with rrn-lacking chromosome and rrn-plasmid.</title>
        <authorList>
            <person name="Anda M."/>
            <person name="Iwasaki W."/>
        </authorList>
    </citation>
    <scope>NUCLEOTIDE SEQUENCE [LARGE SCALE GENOMIC DNA]</scope>
    <source>
        <strain evidence="3 4">NBRC 101262</strain>
    </source>
</reference>
<accession>A0ABN6L949</accession>
<dbReference type="EMBL" id="AP025292">
    <property type="protein sequence ID" value="BDC99721.1"/>
    <property type="molecule type" value="Genomic_DNA"/>
</dbReference>
<proteinExistence type="predicted"/>
<dbReference type="Proteomes" id="UP001354989">
    <property type="component" value="Chromosome"/>
</dbReference>
<evidence type="ECO:0000313" key="3">
    <source>
        <dbReference type="EMBL" id="BDC99721.1"/>
    </source>
</evidence>
<dbReference type="RefSeq" id="WP_332922257.1">
    <property type="nucleotide sequence ID" value="NZ_AP025292.1"/>
</dbReference>
<gene>
    <name evidence="3" type="ORF">PEPS_20020</name>
</gene>
<evidence type="ECO:0000256" key="2">
    <source>
        <dbReference type="SAM" id="SignalP"/>
    </source>
</evidence>
<keyword evidence="1" id="KW-0472">Membrane</keyword>